<proteinExistence type="predicted"/>
<dbReference type="Proteomes" id="UP000268162">
    <property type="component" value="Unassembled WGS sequence"/>
</dbReference>
<reference evidence="3" key="1">
    <citation type="journal article" date="2018" name="Nat. Microbiol.">
        <title>Leveraging single-cell genomics to expand the fungal tree of life.</title>
        <authorList>
            <person name="Ahrendt S.R."/>
            <person name="Quandt C.A."/>
            <person name="Ciobanu D."/>
            <person name="Clum A."/>
            <person name="Salamov A."/>
            <person name="Andreopoulos B."/>
            <person name="Cheng J.F."/>
            <person name="Woyke T."/>
            <person name="Pelin A."/>
            <person name="Henrissat B."/>
            <person name="Reynolds N.K."/>
            <person name="Benny G.L."/>
            <person name="Smith M.E."/>
            <person name="James T.Y."/>
            <person name="Grigoriev I.V."/>
        </authorList>
    </citation>
    <scope>NUCLEOTIDE SEQUENCE [LARGE SCALE GENOMIC DNA]</scope>
    <source>
        <strain evidence="3">RSA 468</strain>
    </source>
</reference>
<protein>
    <submittedName>
        <fullName evidence="2">Uncharacterized protein</fullName>
    </submittedName>
</protein>
<organism evidence="2 3">
    <name type="scientific">Dimargaris cristalligena</name>
    <dbReference type="NCBI Taxonomy" id="215637"/>
    <lineage>
        <taxon>Eukaryota</taxon>
        <taxon>Fungi</taxon>
        <taxon>Fungi incertae sedis</taxon>
        <taxon>Zoopagomycota</taxon>
        <taxon>Kickxellomycotina</taxon>
        <taxon>Dimargaritomycetes</taxon>
        <taxon>Dimargaritales</taxon>
        <taxon>Dimargaritaceae</taxon>
        <taxon>Dimargaris</taxon>
    </lineage>
</organism>
<feature type="non-terminal residue" evidence="2">
    <location>
        <position position="145"/>
    </location>
</feature>
<dbReference type="AlphaFoldDB" id="A0A4P9ZV92"/>
<gene>
    <name evidence="2" type="ORF">BJ085DRAFT_27240</name>
</gene>
<evidence type="ECO:0000313" key="3">
    <source>
        <dbReference type="Proteomes" id="UP000268162"/>
    </source>
</evidence>
<evidence type="ECO:0000256" key="1">
    <source>
        <dbReference type="SAM" id="MobiDB-lite"/>
    </source>
</evidence>
<feature type="region of interest" description="Disordered" evidence="1">
    <location>
        <begin position="1"/>
        <end position="26"/>
    </location>
</feature>
<name>A0A4P9ZV92_9FUNG</name>
<sequence length="145" mass="16238">MDIDAPPPNYVPQHAGSSDYDSLSETEGNLEELLNDIVQMEPLSAPLQSISNKVIQFRFDDESDADVNIDEEGLGNLTDHEAAFRVFRDHVKEATGLGKVRRKHESPKKGHRPLKLSIELKQLLGTANMYYVTQQFTPAIAAFQE</sequence>
<keyword evidence="3" id="KW-1185">Reference proteome</keyword>
<evidence type="ECO:0000313" key="2">
    <source>
        <dbReference type="EMBL" id="RKP36540.1"/>
    </source>
</evidence>
<feature type="compositionally biased region" description="Pro residues" evidence="1">
    <location>
        <begin position="1"/>
        <end position="10"/>
    </location>
</feature>
<accession>A0A4P9ZV92</accession>
<dbReference type="EMBL" id="ML002636">
    <property type="protein sequence ID" value="RKP36540.1"/>
    <property type="molecule type" value="Genomic_DNA"/>
</dbReference>